<dbReference type="KEGG" id="nlc:EBAPG3_007105"/>
<dbReference type="EMBL" id="CP021106">
    <property type="protein sequence ID" value="ARO87555.1"/>
    <property type="molecule type" value="Genomic_DNA"/>
</dbReference>
<sequence>MTSDADAEYDLVLIGMGIRGVAHLTLEAIGFLNRCRQGYVVGLSQEEVDGFVRMLHETLAGAANIPPLESLGRAYQLDRNRALNYRDAARIILDALGRGVPVAYLTPGNPMIFDSVSQLLLEEASLQGYRVRIASGISSLDTILVDLQVEMAPGMQVYDASWAVAGHARLDTRFACLLLQSSVLLTRWPTVDKPARQMAIDTLKHYLLHFYPGDHQLALVRSGYRWLDCATILWQPIDELGGELFEDYLGCSIWLPPLHQIELNSALP</sequence>
<dbReference type="Pfam" id="PF00590">
    <property type="entry name" value="TP_methylase"/>
    <property type="match status" value="1"/>
</dbReference>
<name>A0A1W6SP21_9PROT</name>
<dbReference type="AlphaFoldDB" id="A0A1W6SP21"/>
<accession>A0A1W6SP21</accession>
<evidence type="ECO:0000313" key="3">
    <source>
        <dbReference type="Proteomes" id="UP000012179"/>
    </source>
</evidence>
<dbReference type="SUPFAM" id="SSF53790">
    <property type="entry name" value="Tetrapyrrole methylase"/>
    <property type="match status" value="1"/>
</dbReference>
<evidence type="ECO:0000259" key="1">
    <source>
        <dbReference type="Pfam" id="PF00590"/>
    </source>
</evidence>
<protein>
    <recommendedName>
        <fullName evidence="1">Tetrapyrrole methylase domain-containing protein</fullName>
    </recommendedName>
</protein>
<feature type="domain" description="Tetrapyrrole methylase" evidence="1">
    <location>
        <begin position="11"/>
        <end position="190"/>
    </location>
</feature>
<dbReference type="InterPro" id="IPR014777">
    <property type="entry name" value="4pyrrole_Mease_sub1"/>
</dbReference>
<organism evidence="2 3">
    <name type="scientific">Nitrosospira lacus</name>
    <dbReference type="NCBI Taxonomy" id="1288494"/>
    <lineage>
        <taxon>Bacteria</taxon>
        <taxon>Pseudomonadati</taxon>
        <taxon>Pseudomonadota</taxon>
        <taxon>Betaproteobacteria</taxon>
        <taxon>Nitrosomonadales</taxon>
        <taxon>Nitrosomonadaceae</taxon>
        <taxon>Nitrosospira</taxon>
    </lineage>
</organism>
<dbReference type="OrthoDB" id="1459304at2"/>
<dbReference type="Gene3D" id="3.40.1010.10">
    <property type="entry name" value="Cobalt-precorrin-4 Transmethylase, Domain 1"/>
    <property type="match status" value="1"/>
</dbReference>
<gene>
    <name evidence="2" type="ORF">EBAPG3_007105</name>
</gene>
<keyword evidence="3" id="KW-1185">Reference proteome</keyword>
<proteinExistence type="predicted"/>
<dbReference type="GO" id="GO:0008168">
    <property type="term" value="F:methyltransferase activity"/>
    <property type="evidence" value="ECO:0007669"/>
    <property type="project" value="InterPro"/>
</dbReference>
<dbReference type="InterPro" id="IPR000878">
    <property type="entry name" value="4pyrrol_Mease"/>
</dbReference>
<reference evidence="2 3" key="1">
    <citation type="journal article" date="2015" name="Int. J. Syst. Evol. Microbiol.">
        <title>Nitrosospira lacus sp. nov., a psychrotolerant, ammonia-oxidizing bacterium from sandy lake sediment.</title>
        <authorList>
            <person name="Urakawa H."/>
            <person name="Garcia J.C."/>
            <person name="Nielsen J.L."/>
            <person name="Le V.Q."/>
            <person name="Kozlowski J.A."/>
            <person name="Stein L.Y."/>
            <person name="Lim C.K."/>
            <person name="Pommerening-Roser A."/>
            <person name="Martens-Habbena W."/>
            <person name="Stahl D.A."/>
            <person name="Klotz M.G."/>
        </authorList>
    </citation>
    <scope>NUCLEOTIDE SEQUENCE [LARGE SCALE GENOMIC DNA]</scope>
    <source>
        <strain evidence="2 3">APG3</strain>
    </source>
</reference>
<dbReference type="RefSeq" id="WP_004180005.1">
    <property type="nucleotide sequence ID" value="NZ_CP021106.3"/>
</dbReference>
<dbReference type="Proteomes" id="UP000012179">
    <property type="component" value="Chromosome"/>
</dbReference>
<dbReference type="InterPro" id="IPR035996">
    <property type="entry name" value="4pyrrol_Methylase_sf"/>
</dbReference>
<evidence type="ECO:0000313" key="2">
    <source>
        <dbReference type="EMBL" id="ARO87555.1"/>
    </source>
</evidence>
<dbReference type="eggNOG" id="COG3956">
    <property type="taxonomic scope" value="Bacteria"/>
</dbReference>